<reference evidence="3" key="2">
    <citation type="submission" date="2024-06" db="EMBL/GenBank/DDBJ databases">
        <title>Micromonospora mangrovi CCTCC AA 2012012 genome sequences.</title>
        <authorList>
            <person name="Gao J."/>
        </authorList>
    </citation>
    <scope>NUCLEOTIDE SEQUENCE</scope>
    <source>
        <strain evidence="3">CCTCC AA 2012012</strain>
    </source>
</reference>
<accession>A0AAU7M7A8</accession>
<evidence type="ECO:0000256" key="1">
    <source>
        <dbReference type="SAM" id="SignalP"/>
    </source>
</evidence>
<evidence type="ECO:0000313" key="2">
    <source>
        <dbReference type="EMBL" id="XBP93205.1"/>
    </source>
</evidence>
<dbReference type="EMBL" id="CP157762">
    <property type="protein sequence ID" value="XBP93205.1"/>
    <property type="molecule type" value="Genomic_DNA"/>
</dbReference>
<name>A0AAU7M7A8_9ACTN</name>
<dbReference type="Gene3D" id="2.50.20.20">
    <property type="match status" value="1"/>
</dbReference>
<sequence>MTQAMGGTGTIRRMVGAVTVAVAATALLGGCGPADGADGTANAPATPATSPKDALLATVPQGTEGAFRFTGRDASSTLSGRVDPAAKAFEMVTLMPADSDGVTTKLSFLVIDDELWLKAKFTGRPGLPKFPDKWMKLDRSRLKDAASAPSYDGADLGNAGPLIQAATSVQEQAPGRYAGVIDVTEGEAAKALEDGEAAALGEAGRQVPFTAVVGPDRHLTSLTLKMPAAGKRKAYDYVVSYVDYGTAPKITRPGGSTATKAPAAAYDLLNG</sequence>
<feature type="signal peptide" evidence="1">
    <location>
        <begin position="1"/>
        <end position="36"/>
    </location>
</feature>
<keyword evidence="1" id="KW-0732">Signal</keyword>
<proteinExistence type="predicted"/>
<dbReference type="EMBL" id="CP159342">
    <property type="protein sequence ID" value="XCH73903.1"/>
    <property type="molecule type" value="Genomic_DNA"/>
</dbReference>
<reference evidence="2" key="1">
    <citation type="submission" date="2024-01" db="EMBL/GenBank/DDBJ databases">
        <title>The genome sequence of Micromonospora mangrovi CCTCC AA 2012012.</title>
        <authorList>
            <person name="Gao J."/>
        </authorList>
    </citation>
    <scope>NUCLEOTIDE SEQUENCE</scope>
    <source>
        <strain evidence="2">CCTCC AA 2012012</strain>
    </source>
</reference>
<evidence type="ECO:0000313" key="3">
    <source>
        <dbReference type="EMBL" id="XCH73903.1"/>
    </source>
</evidence>
<protein>
    <recommendedName>
        <fullName evidence="4">Lipoprotein</fullName>
    </recommendedName>
</protein>
<organism evidence="2">
    <name type="scientific">Micromonospora sp. CCTCC AA 2012012</name>
    <dbReference type="NCBI Taxonomy" id="3111921"/>
    <lineage>
        <taxon>Bacteria</taxon>
        <taxon>Bacillati</taxon>
        <taxon>Actinomycetota</taxon>
        <taxon>Actinomycetes</taxon>
        <taxon>Micromonosporales</taxon>
        <taxon>Micromonosporaceae</taxon>
        <taxon>Micromonospora</taxon>
    </lineage>
</organism>
<evidence type="ECO:0008006" key="4">
    <source>
        <dbReference type="Google" id="ProtNLM"/>
    </source>
</evidence>
<dbReference type="AlphaFoldDB" id="A0AAU7M7A8"/>
<feature type="chain" id="PRO_5043288852" description="Lipoprotein" evidence="1">
    <location>
        <begin position="37"/>
        <end position="271"/>
    </location>
</feature>
<dbReference type="RefSeq" id="WP_350932865.1">
    <property type="nucleotide sequence ID" value="NZ_CP157762.1"/>
</dbReference>
<gene>
    <name evidence="3" type="ORF">ABUL08_27100</name>
    <name evidence="2" type="ORF">VK199_27015</name>
</gene>